<dbReference type="Proteomes" id="UP000797356">
    <property type="component" value="Chromosome 2"/>
</dbReference>
<accession>A0A8K0HY69</accession>
<reference evidence="2" key="1">
    <citation type="journal article" date="2017" name="Gigascience">
        <title>The genome draft of coconut (Cocos nucifera).</title>
        <authorList>
            <person name="Xiao Y."/>
            <person name="Xu P."/>
            <person name="Fan H."/>
            <person name="Baudouin L."/>
            <person name="Xia W."/>
            <person name="Bocs S."/>
            <person name="Xu J."/>
            <person name="Li Q."/>
            <person name="Guo A."/>
            <person name="Zhou L."/>
            <person name="Li J."/>
            <person name="Wu Y."/>
            <person name="Ma Z."/>
            <person name="Armero A."/>
            <person name="Issali A.E."/>
            <person name="Liu N."/>
            <person name="Peng M."/>
            <person name="Yang Y."/>
        </authorList>
    </citation>
    <scope>NUCLEOTIDE SEQUENCE</scope>
    <source>
        <tissue evidence="2">Spear leaf of Hainan Tall coconut</tissue>
    </source>
</reference>
<evidence type="ECO:0000313" key="3">
    <source>
        <dbReference type="Proteomes" id="UP000797356"/>
    </source>
</evidence>
<sequence>MSTLIEGPPSQRRGKAPTTSAGSEALSGSMESINIQVPVGESALTNPILAKQLVEAILLPTEKRSRKSRTMVDMFSSFYSSLISVAHDVSALERGLRAYTDIHQGWSNKTVVAHDVSALERGLRAYTDIHQGWSNKTVVAIAERDATLECLQAATNREEQAEEIS</sequence>
<proteinExistence type="predicted"/>
<evidence type="ECO:0000256" key="1">
    <source>
        <dbReference type="SAM" id="MobiDB-lite"/>
    </source>
</evidence>
<name>A0A8K0HY69_COCNU</name>
<dbReference type="EMBL" id="CM017873">
    <property type="protein sequence ID" value="KAG1330428.1"/>
    <property type="molecule type" value="Genomic_DNA"/>
</dbReference>
<reference evidence="2" key="2">
    <citation type="submission" date="2019-07" db="EMBL/GenBank/DDBJ databases">
        <authorList>
            <person name="Yang Y."/>
            <person name="Bocs S."/>
            <person name="Baudouin L."/>
        </authorList>
    </citation>
    <scope>NUCLEOTIDE SEQUENCE</scope>
    <source>
        <tissue evidence="2">Spear leaf of Hainan Tall coconut</tissue>
    </source>
</reference>
<dbReference type="AlphaFoldDB" id="A0A8K0HY69"/>
<dbReference type="OrthoDB" id="10569007at2759"/>
<protein>
    <submittedName>
        <fullName evidence="2">Uncharacterized protein</fullName>
    </submittedName>
</protein>
<organism evidence="2 3">
    <name type="scientific">Cocos nucifera</name>
    <name type="common">Coconut palm</name>
    <dbReference type="NCBI Taxonomy" id="13894"/>
    <lineage>
        <taxon>Eukaryota</taxon>
        <taxon>Viridiplantae</taxon>
        <taxon>Streptophyta</taxon>
        <taxon>Embryophyta</taxon>
        <taxon>Tracheophyta</taxon>
        <taxon>Spermatophyta</taxon>
        <taxon>Magnoliopsida</taxon>
        <taxon>Liliopsida</taxon>
        <taxon>Arecaceae</taxon>
        <taxon>Arecoideae</taxon>
        <taxon>Cocoseae</taxon>
        <taxon>Attaleinae</taxon>
        <taxon>Cocos</taxon>
    </lineage>
</organism>
<comment type="caution">
    <text evidence="2">The sequence shown here is derived from an EMBL/GenBank/DDBJ whole genome shotgun (WGS) entry which is preliminary data.</text>
</comment>
<keyword evidence="3" id="KW-1185">Reference proteome</keyword>
<evidence type="ECO:0000313" key="2">
    <source>
        <dbReference type="EMBL" id="KAG1330428.1"/>
    </source>
</evidence>
<gene>
    <name evidence="2" type="ORF">COCNU_02G003960</name>
</gene>
<feature type="region of interest" description="Disordered" evidence="1">
    <location>
        <begin position="1"/>
        <end position="27"/>
    </location>
</feature>